<reference evidence="2 3" key="1">
    <citation type="submission" date="2019-03" db="EMBL/GenBank/DDBJ databases">
        <title>Genomic Encyclopedia of Type Strains, Phase IV (KMG-IV): sequencing the most valuable type-strain genomes for metagenomic binning, comparative biology and taxonomic classification.</title>
        <authorList>
            <person name="Goeker M."/>
        </authorList>
    </citation>
    <scope>NUCLEOTIDE SEQUENCE [LARGE SCALE GENOMIC DNA]</scope>
    <source>
        <strain evidence="2 3">DSM 2781</strain>
    </source>
</reference>
<dbReference type="AlphaFoldDB" id="A0A4R2NFV2"/>
<dbReference type="EMBL" id="SLXL01000021">
    <property type="protein sequence ID" value="TCP20269.1"/>
    <property type="molecule type" value="Genomic_DNA"/>
</dbReference>
<evidence type="ECO:0000256" key="1">
    <source>
        <dbReference type="SAM" id="MobiDB-lite"/>
    </source>
</evidence>
<name>A0A4R2NFV2_RHOAD</name>
<accession>A0A4R2NFV2</accession>
<protein>
    <submittedName>
        <fullName evidence="2">Uncharacterized protein</fullName>
    </submittedName>
</protein>
<dbReference type="OrthoDB" id="7847516at2"/>
<dbReference type="RefSeq" id="WP_132605703.1">
    <property type="nucleotide sequence ID" value="NZ_NRRP01000042.1"/>
</dbReference>
<gene>
    <name evidence="2" type="ORF">EV656_1213</name>
</gene>
<organism evidence="2 3">
    <name type="scientific">Rhodovulum adriaticum</name>
    <name type="common">Rhodopseudomonas adriatica</name>
    <dbReference type="NCBI Taxonomy" id="35804"/>
    <lineage>
        <taxon>Bacteria</taxon>
        <taxon>Pseudomonadati</taxon>
        <taxon>Pseudomonadota</taxon>
        <taxon>Alphaproteobacteria</taxon>
        <taxon>Rhodobacterales</taxon>
        <taxon>Paracoccaceae</taxon>
        <taxon>Rhodovulum</taxon>
    </lineage>
</organism>
<dbReference type="Proteomes" id="UP000295733">
    <property type="component" value="Unassembled WGS sequence"/>
</dbReference>
<feature type="region of interest" description="Disordered" evidence="1">
    <location>
        <begin position="1"/>
        <end position="24"/>
    </location>
</feature>
<keyword evidence="3" id="KW-1185">Reference proteome</keyword>
<comment type="caution">
    <text evidence="2">The sequence shown here is derived from an EMBL/GenBank/DDBJ whole genome shotgun (WGS) entry which is preliminary data.</text>
</comment>
<sequence>MTNVYHLPTARSKPINKTDGLEGKARRAERLRRALANKVVFNQDDQLRAAANTHRLLGELESEFSVKRCIVAREAGLGGNGDTDSTKRLDTYTLPNDANDKRRGRIAKKPDKYFEFAKVIANHRGEADDLILCRLFEGCSYGSDIEIIDDWENRSWTMLAEQIHQMAEAVISDVNLPDYWRRVAGIFEVRYDVRKGAFANEWTNSSLFELKEGLADNVICSDEIPPVPSTFLARRLQADPVSGALSATDGTEIPVTFRLWLEIRLALGPVNGLSRIGPLLEFRTVLDALDENNSLVTFDNPYTDGSDIIRVARRDGVEIALNNLYLSPFDDGSVQYRNSPEPEYRPSIEWSDEFSYEHSYFAWRDVSPALLREIFGDESHQYEVSERLLGEYRANLPPVRFGEGTPGAALQVELLQGALETALIEECQRLIDDFERYRFDFEARVRAAEAAAQARWRTRTKRTRPSEN</sequence>
<evidence type="ECO:0000313" key="3">
    <source>
        <dbReference type="Proteomes" id="UP000295733"/>
    </source>
</evidence>
<proteinExistence type="predicted"/>
<evidence type="ECO:0000313" key="2">
    <source>
        <dbReference type="EMBL" id="TCP20269.1"/>
    </source>
</evidence>